<keyword evidence="1" id="KW-0472">Membrane</keyword>
<accession>A0AAE8ZJX8</accession>
<dbReference type="AlphaFoldDB" id="A0AAE8ZJX8"/>
<dbReference type="PANTHER" id="PTHR35178">
    <property type="entry name" value="FOLATE RECEPTOR HOMOLOG-RELATED"/>
    <property type="match status" value="1"/>
</dbReference>
<reference evidence="2 3" key="1">
    <citation type="submission" date="2022-05" db="EMBL/GenBank/DDBJ databases">
        <title>Chromosome-level reference genomes for two strains of Caenorhabditis briggsae: an improved platform for comparative genomics.</title>
        <authorList>
            <person name="Stevens L."/>
            <person name="Andersen E.C."/>
        </authorList>
    </citation>
    <scope>NUCLEOTIDE SEQUENCE [LARGE SCALE GENOMIC DNA]</scope>
    <source>
        <strain evidence="2">QX1410_ONT</strain>
        <tissue evidence="2">Whole-organism</tissue>
    </source>
</reference>
<keyword evidence="1" id="KW-1133">Transmembrane helix</keyword>
<name>A0AAE8ZJX8_CAEBR</name>
<evidence type="ECO:0000313" key="2">
    <source>
        <dbReference type="EMBL" id="ULT79805.1"/>
    </source>
</evidence>
<sequence length="219" mass="26064">MIDSIMIDYSHQLIHRSKDIPLSKPRFSWNYLEFPENVKYEVIRDGFNITYHFDTASSPSVGVILENLEGKFAHILEERENEKRNRAVHIILIIISVFLIWHTTIWFFCVWCQVCKSTRYRKRLRRRIEREEENNLNIISLLDFDQQSSGTAYHSVHSVDNDTFIPCPYHFFSTNPKFLIQPTQFPVFSILLFPLRHSRPGYTVSRLHLFMLFVSVSTY</sequence>
<keyword evidence="1" id="KW-0812">Transmembrane</keyword>
<dbReference type="Proteomes" id="UP000827892">
    <property type="component" value="Chromosome X"/>
</dbReference>
<proteinExistence type="predicted"/>
<evidence type="ECO:0000313" key="3">
    <source>
        <dbReference type="Proteomes" id="UP000827892"/>
    </source>
</evidence>
<feature type="transmembrane region" description="Helical" evidence="1">
    <location>
        <begin position="87"/>
        <end position="108"/>
    </location>
</feature>
<evidence type="ECO:0000256" key="1">
    <source>
        <dbReference type="SAM" id="Phobius"/>
    </source>
</evidence>
<dbReference type="PANTHER" id="PTHR35178:SF1">
    <property type="entry name" value="CUB DOMAIN-CONTAINING PROTEIN-RELATED"/>
    <property type="match status" value="1"/>
</dbReference>
<organism evidence="2 3">
    <name type="scientific">Caenorhabditis briggsae</name>
    <dbReference type="NCBI Taxonomy" id="6238"/>
    <lineage>
        <taxon>Eukaryota</taxon>
        <taxon>Metazoa</taxon>
        <taxon>Ecdysozoa</taxon>
        <taxon>Nematoda</taxon>
        <taxon>Chromadorea</taxon>
        <taxon>Rhabditida</taxon>
        <taxon>Rhabditina</taxon>
        <taxon>Rhabditomorpha</taxon>
        <taxon>Rhabditoidea</taxon>
        <taxon>Rhabditidae</taxon>
        <taxon>Peloderinae</taxon>
        <taxon>Caenorhabditis</taxon>
    </lineage>
</organism>
<protein>
    <submittedName>
        <fullName evidence="2">Uncharacterized protein</fullName>
    </submittedName>
</protein>
<gene>
    <name evidence="2" type="ORF">L3Y34_010408</name>
</gene>
<dbReference type="EMBL" id="CP090896">
    <property type="protein sequence ID" value="ULT79805.1"/>
    <property type="molecule type" value="Genomic_DNA"/>
</dbReference>